<feature type="domain" description="IRS-type PTB" evidence="2">
    <location>
        <begin position="45"/>
        <end position="171"/>
    </location>
</feature>
<dbReference type="SUPFAM" id="SSF50729">
    <property type="entry name" value="PH domain-like"/>
    <property type="match status" value="1"/>
</dbReference>
<dbReference type="PROSITE" id="PS51064">
    <property type="entry name" value="IRS_PTB"/>
    <property type="match status" value="1"/>
</dbReference>
<dbReference type="InterPro" id="IPR002404">
    <property type="entry name" value="IRS_PTB"/>
</dbReference>
<evidence type="ECO:0000313" key="4">
    <source>
        <dbReference type="WBParaSite" id="Hba_08069"/>
    </source>
</evidence>
<dbReference type="WBParaSite" id="Hba_08069">
    <property type="protein sequence ID" value="Hba_08069"/>
    <property type="gene ID" value="Hba_08069"/>
</dbReference>
<reference evidence="4" key="1">
    <citation type="submission" date="2016-11" db="UniProtKB">
        <authorList>
            <consortium name="WormBaseParasite"/>
        </authorList>
    </citation>
    <scope>IDENTIFICATION</scope>
</reference>
<dbReference type="GO" id="GO:0005737">
    <property type="term" value="C:cytoplasm"/>
    <property type="evidence" value="ECO:0007669"/>
    <property type="project" value="TreeGrafter"/>
</dbReference>
<feature type="compositionally biased region" description="Basic residues" evidence="1">
    <location>
        <begin position="409"/>
        <end position="419"/>
    </location>
</feature>
<dbReference type="Pfam" id="PF02174">
    <property type="entry name" value="IRS"/>
    <property type="match status" value="1"/>
</dbReference>
<name>A0A1I7WSF1_HETBA</name>
<keyword evidence="3" id="KW-1185">Reference proteome</keyword>
<dbReference type="GO" id="GO:0005068">
    <property type="term" value="F:transmembrane receptor protein tyrosine kinase adaptor activity"/>
    <property type="evidence" value="ECO:0007669"/>
    <property type="project" value="TreeGrafter"/>
</dbReference>
<evidence type="ECO:0000259" key="2">
    <source>
        <dbReference type="PROSITE" id="PS51064"/>
    </source>
</evidence>
<proteinExistence type="predicted"/>
<dbReference type="Gene3D" id="2.30.29.30">
    <property type="entry name" value="Pleckstrin-homology domain (PH domain)/Phosphotyrosine-binding domain (PTB)"/>
    <property type="match status" value="1"/>
</dbReference>
<organism evidence="3 4">
    <name type="scientific">Heterorhabditis bacteriophora</name>
    <name type="common">Entomopathogenic nematode worm</name>
    <dbReference type="NCBI Taxonomy" id="37862"/>
    <lineage>
        <taxon>Eukaryota</taxon>
        <taxon>Metazoa</taxon>
        <taxon>Ecdysozoa</taxon>
        <taxon>Nematoda</taxon>
        <taxon>Chromadorea</taxon>
        <taxon>Rhabditida</taxon>
        <taxon>Rhabditina</taxon>
        <taxon>Rhabditomorpha</taxon>
        <taxon>Strongyloidea</taxon>
        <taxon>Heterorhabditidae</taxon>
        <taxon>Heterorhabditis</taxon>
    </lineage>
</organism>
<dbReference type="PANTHER" id="PTHR21258:SF55">
    <property type="entry name" value="FI23523P1"/>
    <property type="match status" value="1"/>
</dbReference>
<dbReference type="Proteomes" id="UP000095283">
    <property type="component" value="Unplaced"/>
</dbReference>
<dbReference type="GO" id="GO:0005104">
    <property type="term" value="F:fibroblast growth factor receptor binding"/>
    <property type="evidence" value="ECO:0007669"/>
    <property type="project" value="TreeGrafter"/>
</dbReference>
<feature type="region of interest" description="Disordered" evidence="1">
    <location>
        <begin position="195"/>
        <end position="215"/>
    </location>
</feature>
<dbReference type="AlphaFoldDB" id="A0A1I7WSF1"/>
<dbReference type="PANTHER" id="PTHR21258">
    <property type="entry name" value="DOCKING PROTEIN RELATED"/>
    <property type="match status" value="1"/>
</dbReference>
<dbReference type="InterPro" id="IPR011993">
    <property type="entry name" value="PH-like_dom_sf"/>
</dbReference>
<evidence type="ECO:0000313" key="3">
    <source>
        <dbReference type="Proteomes" id="UP000095283"/>
    </source>
</evidence>
<dbReference type="SMART" id="SM01244">
    <property type="entry name" value="IRS"/>
    <property type="match status" value="1"/>
</dbReference>
<dbReference type="GO" id="GO:0008543">
    <property type="term" value="P:fibroblast growth factor receptor signaling pathway"/>
    <property type="evidence" value="ECO:0007669"/>
    <property type="project" value="TreeGrafter"/>
</dbReference>
<feature type="region of interest" description="Disordered" evidence="1">
    <location>
        <begin position="400"/>
        <end position="419"/>
    </location>
</feature>
<dbReference type="InterPro" id="IPR050996">
    <property type="entry name" value="Docking_Protein_DOK"/>
</dbReference>
<accession>A0A1I7WSF1</accession>
<sequence>MVQHLIFRNTIVTRVELYSKCAFNMGNCISEDAKKGHRDFLRNVRSDPDRQLTSFRVYIHRRNKFIHAWLRVSTDDIALERSKTDIIVWPLQFLRRYGYTSAGWHYICSKFFFSIFKNYIFNQILGVFFFESGRRCPTGEGLHCFQSQNADAIFQVNIYYARAGVGSEYISQPAGYNSYHRGSVHRLRKIVIPPPPRPKSVGEQDGPALPSDSFHPHRHNTFVDQKIIGSIVSENVNPAVNDSFSRSDSISSQISSNSAFNAPYVNISPQEVFVVVRPRAVSSSSSHHSLPPTPTRTVFPLRWDGGAGSTNLLCYTQTATVASMRTPSPQHGQNQSNGEGHMGPFRYVNVTEVLFYFINTDHNDQVIASRCSSIDQRSDLDVGTLNYTLIDAEKTRALQAASSGDHRNGNVRRRHLTGN</sequence>
<evidence type="ECO:0000256" key="1">
    <source>
        <dbReference type="SAM" id="MobiDB-lite"/>
    </source>
</evidence>
<dbReference type="SMART" id="SM00310">
    <property type="entry name" value="PTBI"/>
    <property type="match status" value="1"/>
</dbReference>
<protein>
    <submittedName>
        <fullName evidence="4">IRS-type PTB domain-containing protein</fullName>
    </submittedName>
</protein>